<feature type="region of interest" description="Disordered" evidence="1">
    <location>
        <begin position="63"/>
        <end position="82"/>
    </location>
</feature>
<dbReference type="EMBL" id="CP011125">
    <property type="protein sequence ID" value="AKF06569.1"/>
    <property type="molecule type" value="Genomic_DNA"/>
</dbReference>
<gene>
    <name evidence="2" type="ORF">DB32_003718</name>
</gene>
<organism evidence="2 3">
    <name type="scientific">Sandaracinus amylolyticus</name>
    <dbReference type="NCBI Taxonomy" id="927083"/>
    <lineage>
        <taxon>Bacteria</taxon>
        <taxon>Pseudomonadati</taxon>
        <taxon>Myxococcota</taxon>
        <taxon>Polyangia</taxon>
        <taxon>Polyangiales</taxon>
        <taxon>Sandaracinaceae</taxon>
        <taxon>Sandaracinus</taxon>
    </lineage>
</organism>
<accession>A0A0F6SF98</accession>
<keyword evidence="3" id="KW-1185">Reference proteome</keyword>
<reference evidence="2 3" key="1">
    <citation type="submission" date="2015-03" db="EMBL/GenBank/DDBJ databases">
        <title>Genome assembly of Sandaracinus amylolyticus DSM 53668.</title>
        <authorList>
            <person name="Sharma G."/>
            <person name="Subramanian S."/>
        </authorList>
    </citation>
    <scope>NUCLEOTIDE SEQUENCE [LARGE SCALE GENOMIC DNA]</scope>
    <source>
        <strain evidence="2 3">DSM 53668</strain>
    </source>
</reference>
<dbReference type="STRING" id="927083.DB32_003718"/>
<evidence type="ECO:0000256" key="1">
    <source>
        <dbReference type="SAM" id="MobiDB-lite"/>
    </source>
</evidence>
<dbReference type="Proteomes" id="UP000034883">
    <property type="component" value="Chromosome"/>
</dbReference>
<sequence>MTSESQDREATIEQCVGNVVRIGRLWAVYGLEVGRAALRTSAETLRTTSELLGSLAKQLDEQQAAAEATASTAPATTTDQHA</sequence>
<feature type="compositionally biased region" description="Low complexity" evidence="1">
    <location>
        <begin position="64"/>
        <end position="82"/>
    </location>
</feature>
<dbReference type="AlphaFoldDB" id="A0A0F6SF98"/>
<proteinExistence type="predicted"/>
<dbReference type="KEGG" id="samy:DB32_003718"/>
<evidence type="ECO:0000313" key="2">
    <source>
        <dbReference type="EMBL" id="AKF06569.1"/>
    </source>
</evidence>
<evidence type="ECO:0000313" key="3">
    <source>
        <dbReference type="Proteomes" id="UP000034883"/>
    </source>
</evidence>
<dbReference type="RefSeq" id="WP_053233730.1">
    <property type="nucleotide sequence ID" value="NZ_CP011125.1"/>
</dbReference>
<protein>
    <submittedName>
        <fullName evidence="2">Uncharacterized protein</fullName>
    </submittedName>
</protein>
<name>A0A0F6SF98_9BACT</name>